<dbReference type="Gene3D" id="3.20.20.140">
    <property type="entry name" value="Metal-dependent hydrolases"/>
    <property type="match status" value="1"/>
</dbReference>
<dbReference type="PANTHER" id="PTHR11647">
    <property type="entry name" value="HYDRANTOINASE/DIHYDROPYRIMIDINASE FAMILY MEMBER"/>
    <property type="match status" value="1"/>
</dbReference>
<dbReference type="InterPro" id="IPR050378">
    <property type="entry name" value="Metallo-dep_Hydrolases_sf"/>
</dbReference>
<accession>A0ABD0RZS1</accession>
<dbReference type="EMBL" id="JAMKFB020000001">
    <property type="protein sequence ID" value="KAL0204044.1"/>
    <property type="molecule type" value="Genomic_DNA"/>
</dbReference>
<sequence length="58" mass="5916">NLIVPGGVKVIEANGCMVIPGGIDVNTCLHKPYLGTPPVDDFYQGTKAALAGGTTMIS</sequence>
<organism evidence="2 3">
    <name type="scientific">Cirrhinus mrigala</name>
    <name type="common">Mrigala</name>
    <dbReference type="NCBI Taxonomy" id="683832"/>
    <lineage>
        <taxon>Eukaryota</taxon>
        <taxon>Metazoa</taxon>
        <taxon>Chordata</taxon>
        <taxon>Craniata</taxon>
        <taxon>Vertebrata</taxon>
        <taxon>Euteleostomi</taxon>
        <taxon>Actinopterygii</taxon>
        <taxon>Neopterygii</taxon>
        <taxon>Teleostei</taxon>
        <taxon>Ostariophysi</taxon>
        <taxon>Cypriniformes</taxon>
        <taxon>Cyprinidae</taxon>
        <taxon>Labeoninae</taxon>
        <taxon>Labeonini</taxon>
        <taxon>Cirrhinus</taxon>
    </lineage>
</organism>
<keyword evidence="3" id="KW-1185">Reference proteome</keyword>
<gene>
    <name evidence="2" type="ORF">M9458_002062</name>
</gene>
<dbReference type="AlphaFoldDB" id="A0ABD0RZS1"/>
<comment type="caution">
    <text evidence="2">The sequence shown here is derived from an EMBL/GenBank/DDBJ whole genome shotgun (WGS) entry which is preliminary data.</text>
</comment>
<dbReference type="InterPro" id="IPR011059">
    <property type="entry name" value="Metal-dep_hydrolase_composite"/>
</dbReference>
<feature type="non-terminal residue" evidence="2">
    <location>
        <position position="58"/>
    </location>
</feature>
<evidence type="ECO:0000313" key="3">
    <source>
        <dbReference type="Proteomes" id="UP001529510"/>
    </source>
</evidence>
<name>A0ABD0RZS1_CIRMR</name>
<evidence type="ECO:0008006" key="4">
    <source>
        <dbReference type="Google" id="ProtNLM"/>
    </source>
</evidence>
<evidence type="ECO:0000313" key="2">
    <source>
        <dbReference type="EMBL" id="KAL0204044.1"/>
    </source>
</evidence>
<dbReference type="Gene3D" id="2.30.40.10">
    <property type="entry name" value="Urease, subunit C, domain 1"/>
    <property type="match status" value="1"/>
</dbReference>
<proteinExistence type="inferred from homology"/>
<dbReference type="Proteomes" id="UP001529510">
    <property type="component" value="Unassembled WGS sequence"/>
</dbReference>
<dbReference type="SUPFAM" id="SSF51556">
    <property type="entry name" value="Metallo-dependent hydrolases"/>
    <property type="match status" value="1"/>
</dbReference>
<evidence type="ECO:0000256" key="1">
    <source>
        <dbReference type="ARBA" id="ARBA00008829"/>
    </source>
</evidence>
<protein>
    <recommendedName>
        <fullName evidence="4">Dihydropyrimidinase</fullName>
    </recommendedName>
</protein>
<feature type="non-terminal residue" evidence="2">
    <location>
        <position position="1"/>
    </location>
</feature>
<dbReference type="InterPro" id="IPR032466">
    <property type="entry name" value="Metal_Hydrolase"/>
</dbReference>
<dbReference type="PANTHER" id="PTHR11647:SF54">
    <property type="entry name" value="DIHYDROPYRIMIDINASE-RELATED PROTEIN 1"/>
    <property type="match status" value="1"/>
</dbReference>
<comment type="similarity">
    <text evidence="1">Belongs to the metallo-dependent hydrolases superfamily. Hydantoinase/dihydropyrimidinase family.</text>
</comment>
<reference evidence="2 3" key="1">
    <citation type="submission" date="2024-05" db="EMBL/GenBank/DDBJ databases">
        <title>Genome sequencing and assembly of Indian major carp, Cirrhinus mrigala (Hamilton, 1822).</title>
        <authorList>
            <person name="Mohindra V."/>
            <person name="Chowdhury L.M."/>
            <person name="Lal K."/>
            <person name="Jena J.K."/>
        </authorList>
    </citation>
    <scope>NUCLEOTIDE SEQUENCE [LARGE SCALE GENOMIC DNA]</scope>
    <source>
        <strain evidence="2">CM1030</strain>
        <tissue evidence="2">Blood</tissue>
    </source>
</reference>